<evidence type="ECO:0000313" key="6">
    <source>
        <dbReference type="Proteomes" id="UP000055611"/>
    </source>
</evidence>
<dbReference type="Proteomes" id="UP000055611">
    <property type="component" value="Chromosome"/>
</dbReference>
<dbReference type="KEGG" id="dej:AWY79_04990"/>
<feature type="domain" description="Ketoreductase" evidence="3">
    <location>
        <begin position="7"/>
        <end position="189"/>
    </location>
</feature>
<evidence type="ECO:0000313" key="5">
    <source>
        <dbReference type="EMBL" id="TDT89081.1"/>
    </source>
</evidence>
<dbReference type="OrthoDB" id="335726at2"/>
<protein>
    <submittedName>
        <fullName evidence="4 5">Dehydrogenase</fullName>
    </submittedName>
</protein>
<keyword evidence="2" id="KW-0560">Oxidoreductase</keyword>
<evidence type="ECO:0000313" key="4">
    <source>
        <dbReference type="EMBL" id="AMK10519.1"/>
    </source>
</evidence>
<keyword evidence="6" id="KW-1185">Reference proteome</keyword>
<proteinExistence type="inferred from homology"/>
<dbReference type="PANTHER" id="PTHR42901:SF1">
    <property type="entry name" value="ALCOHOL DEHYDROGENASE"/>
    <property type="match status" value="1"/>
</dbReference>
<dbReference type="InterPro" id="IPR036291">
    <property type="entry name" value="NAD(P)-bd_dom_sf"/>
</dbReference>
<dbReference type="GO" id="GO:0016491">
    <property type="term" value="F:oxidoreductase activity"/>
    <property type="evidence" value="ECO:0007669"/>
    <property type="project" value="UniProtKB-KW"/>
</dbReference>
<dbReference type="Proteomes" id="UP000295506">
    <property type="component" value="Unassembled WGS sequence"/>
</dbReference>
<evidence type="ECO:0000256" key="1">
    <source>
        <dbReference type="ARBA" id="ARBA00006484"/>
    </source>
</evidence>
<dbReference type="SMART" id="SM00822">
    <property type="entry name" value="PKS_KR"/>
    <property type="match status" value="1"/>
</dbReference>
<dbReference type="AlphaFoldDB" id="A0A126QL59"/>
<accession>A0A126QL59</accession>
<evidence type="ECO:0000256" key="2">
    <source>
        <dbReference type="ARBA" id="ARBA00023002"/>
    </source>
</evidence>
<organism evidence="5 7">
    <name type="scientific">Pseudodesulfovibrio indicus</name>
    <dbReference type="NCBI Taxonomy" id="1716143"/>
    <lineage>
        <taxon>Bacteria</taxon>
        <taxon>Pseudomonadati</taxon>
        <taxon>Thermodesulfobacteriota</taxon>
        <taxon>Desulfovibrionia</taxon>
        <taxon>Desulfovibrionales</taxon>
        <taxon>Desulfovibrionaceae</taxon>
    </lineage>
</organism>
<name>A0A126QL59_9BACT</name>
<evidence type="ECO:0000313" key="7">
    <source>
        <dbReference type="Proteomes" id="UP000295506"/>
    </source>
</evidence>
<dbReference type="Gene3D" id="3.40.50.720">
    <property type="entry name" value="NAD(P)-binding Rossmann-like Domain"/>
    <property type="match status" value="1"/>
</dbReference>
<dbReference type="EMBL" id="CP014206">
    <property type="protein sequence ID" value="AMK10519.1"/>
    <property type="molecule type" value="Genomic_DNA"/>
</dbReference>
<dbReference type="PRINTS" id="PR00081">
    <property type="entry name" value="GDHRDH"/>
</dbReference>
<reference evidence="4 6" key="1">
    <citation type="journal article" date="2016" name="Front. Microbiol.">
        <title>Genome Sequence of the Piezophilic, Mesophilic Sulfate-Reducing Bacterium Desulfovibrio indicus J2T.</title>
        <authorList>
            <person name="Cao J."/>
            <person name="Maignien L."/>
            <person name="Shao Z."/>
            <person name="Alain K."/>
            <person name="Jebbar M."/>
        </authorList>
    </citation>
    <scope>NUCLEOTIDE SEQUENCE [LARGE SCALE GENOMIC DNA]</scope>
    <source>
        <strain evidence="4 6">J2</strain>
    </source>
</reference>
<dbReference type="PANTHER" id="PTHR42901">
    <property type="entry name" value="ALCOHOL DEHYDROGENASE"/>
    <property type="match status" value="1"/>
</dbReference>
<dbReference type="RefSeq" id="WP_066801112.1">
    <property type="nucleotide sequence ID" value="NZ_CP014206.1"/>
</dbReference>
<evidence type="ECO:0000259" key="3">
    <source>
        <dbReference type="SMART" id="SM00822"/>
    </source>
</evidence>
<gene>
    <name evidence="4" type="ORF">AWY79_04990</name>
    <name evidence="5" type="ORF">EDC59_10474</name>
</gene>
<dbReference type="Pfam" id="PF00106">
    <property type="entry name" value="adh_short"/>
    <property type="match status" value="1"/>
</dbReference>
<sequence length="249" mass="26885">MTSLRNKTLVLTGASAGIGAALAEELARAGVNLVLGARTESRLTEVRNRCRAHKVRAECLAGDVSSSNVAQELVQTAFELGDFHGFIHAAGVLAPGPSVWELNKTRFQEVFDASVIGAHQLMRHAVPLLLKRGSGLAVFFGSGAADRVQPGIGTYCAAKAAEEHLARQLAEEAPKITSVIWRPGVVETDMQREARQAEGGEAQRLRAVFTKWKRDGLLLTPQQSARGLVDFLKGDPRTYHGKIADIREI</sequence>
<dbReference type="EMBL" id="SOBK01000004">
    <property type="protein sequence ID" value="TDT89081.1"/>
    <property type="molecule type" value="Genomic_DNA"/>
</dbReference>
<dbReference type="InterPro" id="IPR002347">
    <property type="entry name" value="SDR_fam"/>
</dbReference>
<comment type="similarity">
    <text evidence="1">Belongs to the short-chain dehydrogenases/reductases (SDR) family.</text>
</comment>
<reference evidence="5 7" key="2">
    <citation type="submission" date="2019-03" db="EMBL/GenBank/DDBJ databases">
        <title>Genomic Encyclopedia of Type Strains, Phase IV (KMG-IV): sequencing the most valuable type-strain genomes for metagenomic binning, comparative biology and taxonomic classification.</title>
        <authorList>
            <person name="Goeker M."/>
        </authorList>
    </citation>
    <scope>NUCLEOTIDE SEQUENCE [LARGE SCALE GENOMIC DNA]</scope>
    <source>
        <strain evidence="5 7">DSM 101483</strain>
    </source>
</reference>
<dbReference type="SUPFAM" id="SSF51735">
    <property type="entry name" value="NAD(P)-binding Rossmann-fold domains"/>
    <property type="match status" value="1"/>
</dbReference>
<dbReference type="InterPro" id="IPR057326">
    <property type="entry name" value="KR_dom"/>
</dbReference>